<proteinExistence type="predicted"/>
<reference evidence="1 2" key="1">
    <citation type="journal article" date="2018" name="Front. Plant Sci.">
        <title>Red Clover (Trifolium pratense) and Zigzag Clover (T. medium) - A Picture of Genomic Similarities and Differences.</title>
        <authorList>
            <person name="Dluhosova J."/>
            <person name="Istvanek J."/>
            <person name="Nedelnik J."/>
            <person name="Repkova J."/>
        </authorList>
    </citation>
    <scope>NUCLEOTIDE SEQUENCE [LARGE SCALE GENOMIC DNA]</scope>
    <source>
        <strain evidence="2">cv. 10/8</strain>
        <tissue evidence="1">Leaf</tissue>
    </source>
</reference>
<organism evidence="1 2">
    <name type="scientific">Trifolium medium</name>
    <dbReference type="NCBI Taxonomy" id="97028"/>
    <lineage>
        <taxon>Eukaryota</taxon>
        <taxon>Viridiplantae</taxon>
        <taxon>Streptophyta</taxon>
        <taxon>Embryophyta</taxon>
        <taxon>Tracheophyta</taxon>
        <taxon>Spermatophyta</taxon>
        <taxon>Magnoliopsida</taxon>
        <taxon>eudicotyledons</taxon>
        <taxon>Gunneridae</taxon>
        <taxon>Pentapetalae</taxon>
        <taxon>rosids</taxon>
        <taxon>fabids</taxon>
        <taxon>Fabales</taxon>
        <taxon>Fabaceae</taxon>
        <taxon>Papilionoideae</taxon>
        <taxon>50 kb inversion clade</taxon>
        <taxon>NPAAA clade</taxon>
        <taxon>Hologalegina</taxon>
        <taxon>IRL clade</taxon>
        <taxon>Trifolieae</taxon>
        <taxon>Trifolium</taxon>
    </lineage>
</organism>
<protein>
    <submittedName>
        <fullName evidence="1">Uncharacterized protein</fullName>
    </submittedName>
</protein>
<accession>A0A392TBY4</accession>
<sequence>EEERDEMLMEFWTERLLSSDESCSRSRRLRGKMKCGAMKMK</sequence>
<dbReference type="EMBL" id="LXQA010549225">
    <property type="protein sequence ID" value="MCI58619.1"/>
    <property type="molecule type" value="Genomic_DNA"/>
</dbReference>
<evidence type="ECO:0000313" key="1">
    <source>
        <dbReference type="EMBL" id="MCI58619.1"/>
    </source>
</evidence>
<feature type="non-terminal residue" evidence="1">
    <location>
        <position position="1"/>
    </location>
</feature>
<dbReference type="AlphaFoldDB" id="A0A392TBY4"/>
<name>A0A392TBY4_9FABA</name>
<keyword evidence="2" id="KW-1185">Reference proteome</keyword>
<comment type="caution">
    <text evidence="1">The sequence shown here is derived from an EMBL/GenBank/DDBJ whole genome shotgun (WGS) entry which is preliminary data.</text>
</comment>
<evidence type="ECO:0000313" key="2">
    <source>
        <dbReference type="Proteomes" id="UP000265520"/>
    </source>
</evidence>
<dbReference type="Proteomes" id="UP000265520">
    <property type="component" value="Unassembled WGS sequence"/>
</dbReference>